<dbReference type="Gene3D" id="3.30.1390.20">
    <property type="entry name" value="Ribosomal protein L30, ferredoxin-like fold domain"/>
    <property type="match status" value="1"/>
</dbReference>
<evidence type="ECO:0000313" key="8">
    <source>
        <dbReference type="EMBL" id="MYL81684.1"/>
    </source>
</evidence>
<dbReference type="CDD" id="cd01658">
    <property type="entry name" value="Ribosomal_L30"/>
    <property type="match status" value="1"/>
</dbReference>
<dbReference type="OrthoDB" id="9812790at2"/>
<dbReference type="Proteomes" id="UP000482487">
    <property type="component" value="Unassembled WGS sequence"/>
</dbReference>
<dbReference type="PANTHER" id="PTHR15892:SF2">
    <property type="entry name" value="LARGE RIBOSOMAL SUBUNIT PROTEIN UL30M"/>
    <property type="match status" value="1"/>
</dbReference>
<dbReference type="PANTHER" id="PTHR15892">
    <property type="entry name" value="MITOCHONDRIAL RIBOSOMAL PROTEIN L30"/>
    <property type="match status" value="1"/>
</dbReference>
<evidence type="ECO:0000313" key="9">
    <source>
        <dbReference type="Proteomes" id="UP000482487"/>
    </source>
</evidence>
<dbReference type="SUPFAM" id="SSF55129">
    <property type="entry name" value="Ribosomal protein L30p/L7e"/>
    <property type="match status" value="1"/>
</dbReference>
<dbReference type="InterPro" id="IPR005996">
    <property type="entry name" value="Ribosomal_uL30_bac-type"/>
</dbReference>
<reference evidence="8 9" key="1">
    <citation type="submission" date="2020-01" db="EMBL/GenBank/DDBJ databases">
        <title>Genome sequence of Desulfovibrio aerotolerans DSM 16695(T).</title>
        <authorList>
            <person name="Karnachuk O."/>
            <person name="Avakyan M."/>
            <person name="Mardanov A."/>
            <person name="Kadnikov V."/>
            <person name="Ravin N."/>
        </authorList>
    </citation>
    <scope>NUCLEOTIDE SEQUENCE [LARGE SCALE GENOMIC DNA]</scope>
    <source>
        <strain evidence="8 9">DSM 16695</strain>
    </source>
</reference>
<evidence type="ECO:0000256" key="2">
    <source>
        <dbReference type="ARBA" id="ARBA00011838"/>
    </source>
</evidence>
<evidence type="ECO:0000256" key="1">
    <source>
        <dbReference type="ARBA" id="ARBA00007594"/>
    </source>
</evidence>
<keyword evidence="3 6" id="KW-0689">Ribosomal protein</keyword>
<dbReference type="PROSITE" id="PS00634">
    <property type="entry name" value="RIBOSOMAL_L30"/>
    <property type="match status" value="1"/>
</dbReference>
<dbReference type="GO" id="GO:0022625">
    <property type="term" value="C:cytosolic large ribosomal subunit"/>
    <property type="evidence" value="ECO:0007669"/>
    <property type="project" value="TreeGrafter"/>
</dbReference>
<dbReference type="NCBIfam" id="TIGR01308">
    <property type="entry name" value="rpmD_bact"/>
    <property type="match status" value="1"/>
</dbReference>
<evidence type="ECO:0000256" key="3">
    <source>
        <dbReference type="ARBA" id="ARBA00022980"/>
    </source>
</evidence>
<name>A0A7C9IJI0_9BACT</name>
<dbReference type="GO" id="GO:0006412">
    <property type="term" value="P:translation"/>
    <property type="evidence" value="ECO:0007669"/>
    <property type="project" value="InterPro"/>
</dbReference>
<dbReference type="Pfam" id="PF00327">
    <property type="entry name" value="Ribosomal_L30"/>
    <property type="match status" value="1"/>
</dbReference>
<keyword evidence="4 6" id="KW-0687">Ribonucleoprotein</keyword>
<dbReference type="PIRSF" id="PIRSF002211">
    <property type="entry name" value="Ribosomal_L30_bac-type"/>
    <property type="match status" value="1"/>
</dbReference>
<dbReference type="AlphaFoldDB" id="A0A7C9IJI0"/>
<evidence type="ECO:0000259" key="7">
    <source>
        <dbReference type="Pfam" id="PF00327"/>
    </source>
</evidence>
<sequence>MHAMATITVKLTRSRYGNTPKQRGTLASLGLKKIRQERSFEKTDTVVGMIAKVKHLVEVTES</sequence>
<gene>
    <name evidence="8" type="primary">rpmD</name>
    <name evidence="8" type="ORF">GTA51_00835</name>
</gene>
<dbReference type="InterPro" id="IPR036919">
    <property type="entry name" value="Ribo_uL30_ferredoxin-like_sf"/>
</dbReference>
<evidence type="ECO:0000256" key="6">
    <source>
        <dbReference type="RuleBase" id="RU003734"/>
    </source>
</evidence>
<protein>
    <recommendedName>
        <fullName evidence="5">50S ribosomal protein L30</fullName>
    </recommendedName>
</protein>
<comment type="subunit">
    <text evidence="2">Part of the 50S ribosomal subunit.</text>
</comment>
<feature type="domain" description="Large ribosomal subunit protein uL30-like ferredoxin-like fold" evidence="7">
    <location>
        <begin position="8"/>
        <end position="57"/>
    </location>
</feature>
<dbReference type="InterPro" id="IPR016082">
    <property type="entry name" value="Ribosomal_uL30_ferredoxin-like"/>
</dbReference>
<comment type="similarity">
    <text evidence="1 6">Belongs to the universal ribosomal protein uL30 family.</text>
</comment>
<dbReference type="EMBL" id="WVUD01000001">
    <property type="protein sequence ID" value="MYL81684.1"/>
    <property type="molecule type" value="Genomic_DNA"/>
</dbReference>
<keyword evidence="9" id="KW-1185">Reference proteome</keyword>
<comment type="caution">
    <text evidence="8">The sequence shown here is derived from an EMBL/GenBank/DDBJ whole genome shotgun (WGS) entry which is preliminary data.</text>
</comment>
<dbReference type="HAMAP" id="MF_01371_B">
    <property type="entry name" value="Ribosomal_uL30_B"/>
    <property type="match status" value="1"/>
</dbReference>
<evidence type="ECO:0000256" key="5">
    <source>
        <dbReference type="ARBA" id="ARBA00035492"/>
    </source>
</evidence>
<accession>A0A7C9IJI0</accession>
<dbReference type="GO" id="GO:0003735">
    <property type="term" value="F:structural constituent of ribosome"/>
    <property type="evidence" value="ECO:0007669"/>
    <property type="project" value="InterPro"/>
</dbReference>
<organism evidence="8 9">
    <name type="scientific">Solidesulfovibrio aerotolerans</name>
    <dbReference type="NCBI Taxonomy" id="295255"/>
    <lineage>
        <taxon>Bacteria</taxon>
        <taxon>Pseudomonadati</taxon>
        <taxon>Thermodesulfobacteriota</taxon>
        <taxon>Desulfovibrionia</taxon>
        <taxon>Desulfovibrionales</taxon>
        <taxon>Desulfovibrionaceae</taxon>
        <taxon>Solidesulfovibrio</taxon>
    </lineage>
</organism>
<dbReference type="InterPro" id="IPR018038">
    <property type="entry name" value="Ribosomal_uL30_CS"/>
</dbReference>
<evidence type="ECO:0000256" key="4">
    <source>
        <dbReference type="ARBA" id="ARBA00023274"/>
    </source>
</evidence>
<proteinExistence type="inferred from homology"/>